<keyword evidence="3" id="KW-1185">Reference proteome</keyword>
<reference evidence="2 3" key="1">
    <citation type="submission" date="2016-07" db="EMBL/GenBank/DDBJ databases">
        <title>Pervasive Adenine N6-methylation of Active Genes in Fungi.</title>
        <authorList>
            <consortium name="DOE Joint Genome Institute"/>
            <person name="Mondo S.J."/>
            <person name="Dannebaum R.O."/>
            <person name="Kuo R.C."/>
            <person name="Labutti K."/>
            <person name="Haridas S."/>
            <person name="Kuo A."/>
            <person name="Salamov A."/>
            <person name="Ahrendt S.R."/>
            <person name="Lipzen A."/>
            <person name="Sullivan W."/>
            <person name="Andreopoulos W.B."/>
            <person name="Clum A."/>
            <person name="Lindquist E."/>
            <person name="Daum C."/>
            <person name="Ramamoorthy G.K."/>
            <person name="Gryganskyi A."/>
            <person name="Culley D."/>
            <person name="Magnuson J.K."/>
            <person name="James T.Y."/>
            <person name="O'Malley M.A."/>
            <person name="Stajich J.E."/>
            <person name="Spatafora J.W."/>
            <person name="Visel A."/>
            <person name="Grigoriev I.V."/>
        </authorList>
    </citation>
    <scope>NUCLEOTIDE SEQUENCE [LARGE SCALE GENOMIC DNA]</scope>
    <source>
        <strain evidence="2 3">62-1032</strain>
    </source>
</reference>
<gene>
    <name evidence="2" type="ORF">BCR35DRAFT_309211</name>
</gene>
<dbReference type="AlphaFoldDB" id="A0A1Y2DKX1"/>
<evidence type="ECO:0000313" key="3">
    <source>
        <dbReference type="Proteomes" id="UP000193467"/>
    </source>
</evidence>
<dbReference type="EMBL" id="MCGR01000075">
    <property type="protein sequence ID" value="ORY59882.1"/>
    <property type="molecule type" value="Genomic_DNA"/>
</dbReference>
<dbReference type="Proteomes" id="UP000193467">
    <property type="component" value="Unassembled WGS sequence"/>
</dbReference>
<evidence type="ECO:0000313" key="2">
    <source>
        <dbReference type="EMBL" id="ORY59882.1"/>
    </source>
</evidence>
<sequence>MDTGNASGTTSASTPSATAPAPVANESEEQYPPFDLSAFVPPPPRVPSYFLKTPRLPPRDPDAIVDPANYDPRNPPPPPLLSQYKGQPDDAVGYGPPPGFSFKGNCLVRDEPEEGAAAIGLASFGAEEGPRDVSMDSSVGGGVGAGDGTAVEMLGDAGTEGEDLSTMAGGAESEGATPNLPSSSSAQRIAESDDDDEDGYPPFDLSACVPPPPRIPSYFLKVPRLPSRDPTAIVDTTGYDPHNPLPPPPLSRYKGQPDDAVGFGPPPGFSFRGNCLVRDEVLGGSSSVDVENRSQWASKGVSGGGELFAGGDAFVGSMGGGKTEGEACSPLASGSESRAATNEDSPTTSAHPSFDPPSSLSQSRHAPTSGPPIKRIRLNSSPFASNSAGPSKDPSAFVAREATHAELANLSLSEEKRE</sequence>
<name>A0A1Y2DKX1_9BASI</name>
<feature type="region of interest" description="Disordered" evidence="1">
    <location>
        <begin position="286"/>
        <end position="396"/>
    </location>
</feature>
<feature type="region of interest" description="Disordered" evidence="1">
    <location>
        <begin position="127"/>
        <end position="209"/>
    </location>
</feature>
<dbReference type="InParanoid" id="A0A1Y2DKX1"/>
<feature type="region of interest" description="Disordered" evidence="1">
    <location>
        <begin position="229"/>
        <end position="266"/>
    </location>
</feature>
<proteinExistence type="predicted"/>
<accession>A0A1Y2DKX1</accession>
<feature type="compositionally biased region" description="Polar residues" evidence="1">
    <location>
        <begin position="378"/>
        <end position="389"/>
    </location>
</feature>
<comment type="caution">
    <text evidence="2">The sequence shown here is derived from an EMBL/GenBank/DDBJ whole genome shotgun (WGS) entry which is preliminary data.</text>
</comment>
<evidence type="ECO:0000256" key="1">
    <source>
        <dbReference type="SAM" id="MobiDB-lite"/>
    </source>
</evidence>
<protein>
    <submittedName>
        <fullName evidence="2">Uncharacterized protein</fullName>
    </submittedName>
</protein>
<feature type="compositionally biased region" description="Low complexity" evidence="1">
    <location>
        <begin position="1"/>
        <end position="22"/>
    </location>
</feature>
<organism evidence="2 3">
    <name type="scientific">Leucosporidium creatinivorum</name>
    <dbReference type="NCBI Taxonomy" id="106004"/>
    <lineage>
        <taxon>Eukaryota</taxon>
        <taxon>Fungi</taxon>
        <taxon>Dikarya</taxon>
        <taxon>Basidiomycota</taxon>
        <taxon>Pucciniomycotina</taxon>
        <taxon>Microbotryomycetes</taxon>
        <taxon>Leucosporidiales</taxon>
        <taxon>Leucosporidium</taxon>
    </lineage>
</organism>
<feature type="compositionally biased region" description="Polar residues" evidence="1">
    <location>
        <begin position="286"/>
        <end position="297"/>
    </location>
</feature>
<feature type="region of interest" description="Disordered" evidence="1">
    <location>
        <begin position="1"/>
        <end position="97"/>
    </location>
</feature>
<feature type="compositionally biased region" description="Polar residues" evidence="1">
    <location>
        <begin position="332"/>
        <end position="366"/>
    </location>
</feature>